<reference evidence="3 4" key="1">
    <citation type="journal article" date="2018" name="Evol. Lett.">
        <title>Horizontal gene cluster transfer increased hallucinogenic mushroom diversity.</title>
        <authorList>
            <person name="Reynolds H.T."/>
            <person name="Vijayakumar V."/>
            <person name="Gluck-Thaler E."/>
            <person name="Korotkin H.B."/>
            <person name="Matheny P.B."/>
            <person name="Slot J.C."/>
        </authorList>
    </citation>
    <scope>NUCLEOTIDE SEQUENCE [LARGE SCALE GENOMIC DNA]</scope>
    <source>
        <strain evidence="3 4">2629</strain>
    </source>
</reference>
<dbReference type="SUPFAM" id="SSF53474">
    <property type="entry name" value="alpha/beta-Hydrolases"/>
    <property type="match status" value="1"/>
</dbReference>
<evidence type="ECO:0000313" key="4">
    <source>
        <dbReference type="Proteomes" id="UP000284842"/>
    </source>
</evidence>
<dbReference type="InterPro" id="IPR000073">
    <property type="entry name" value="AB_hydrolase_1"/>
</dbReference>
<dbReference type="InterPro" id="IPR029058">
    <property type="entry name" value="AB_hydrolase_fold"/>
</dbReference>
<dbReference type="STRING" id="181874.A0A409W743"/>
<comment type="caution">
    <text evidence="3">The sequence shown here is derived from an EMBL/GenBank/DDBJ whole genome shotgun (WGS) entry which is preliminary data.</text>
</comment>
<evidence type="ECO:0000259" key="2">
    <source>
        <dbReference type="Pfam" id="PF12697"/>
    </source>
</evidence>
<dbReference type="CDD" id="cd12809">
    <property type="entry name" value="Esterase_713_like-2"/>
    <property type="match status" value="1"/>
</dbReference>
<dbReference type="InParanoid" id="A0A409W743"/>
<evidence type="ECO:0000313" key="3">
    <source>
        <dbReference type="EMBL" id="PPQ74326.1"/>
    </source>
</evidence>
<dbReference type="Proteomes" id="UP000284842">
    <property type="component" value="Unassembled WGS sequence"/>
</dbReference>
<dbReference type="PANTHER" id="PTHR43194">
    <property type="entry name" value="HYDROLASE ALPHA/BETA FOLD FAMILY"/>
    <property type="match status" value="1"/>
</dbReference>
<organism evidence="3 4">
    <name type="scientific">Panaeolus cyanescens</name>
    <dbReference type="NCBI Taxonomy" id="181874"/>
    <lineage>
        <taxon>Eukaryota</taxon>
        <taxon>Fungi</taxon>
        <taxon>Dikarya</taxon>
        <taxon>Basidiomycota</taxon>
        <taxon>Agaricomycotina</taxon>
        <taxon>Agaricomycetes</taxon>
        <taxon>Agaricomycetidae</taxon>
        <taxon>Agaricales</taxon>
        <taxon>Agaricineae</taxon>
        <taxon>Galeropsidaceae</taxon>
        <taxon>Panaeolus</taxon>
    </lineage>
</organism>
<dbReference type="PANTHER" id="PTHR43194:SF4">
    <property type="entry name" value="AB HYDROLASE-1 DOMAIN-CONTAINING PROTEIN"/>
    <property type="match status" value="1"/>
</dbReference>
<gene>
    <name evidence="3" type="ORF">CVT24_000428</name>
</gene>
<protein>
    <recommendedName>
        <fullName evidence="2">AB hydrolase-1 domain-containing protein</fullName>
    </recommendedName>
</protein>
<keyword evidence="4" id="KW-1185">Reference proteome</keyword>
<dbReference type="OrthoDB" id="9978720at2759"/>
<feature type="domain" description="AB hydrolase-1" evidence="2">
    <location>
        <begin position="69"/>
        <end position="349"/>
    </location>
</feature>
<dbReference type="Pfam" id="PF12697">
    <property type="entry name" value="Abhydrolase_6"/>
    <property type="match status" value="1"/>
</dbReference>
<sequence length="369" mass="40440">MASFLLVTIISLLLGPLQCSAGDLNTPHRQDYFYVGGSYVETSPGTTIKVGQMYVEHLSPLGPVRKYPIVIIPGNGMTVTNFFNTPDGRLGWADYLLGQGYELFLVDQPGRGRSPWHQGIDGPQSTFSTQTIEQRFTAAQRFNLWPQAHLHTQWPGNGSMNDPTFDNFYTSIVPAISSAVESSKKVQDAGVLLLEKIARPSILITHSQSGQFGWPLADARPSLVKAIVAIEPIGPPFTNAVFPPNVPARPFGLTEIPMTFSPSITTASDLDVVLVSSDAFSQCFQQRSPARKLVNLAKIPVLVVTSESSYHAVYDECSVRFLREAGVEVDFVELGKVGIKGNGHMMFMEKNNLDIMNRVIGPWLTKVGK</sequence>
<feature type="signal peptide" evidence="1">
    <location>
        <begin position="1"/>
        <end position="21"/>
    </location>
</feature>
<accession>A0A409W743</accession>
<feature type="chain" id="PRO_5019405097" description="AB hydrolase-1 domain-containing protein" evidence="1">
    <location>
        <begin position="22"/>
        <end position="369"/>
    </location>
</feature>
<keyword evidence="1" id="KW-0732">Signal</keyword>
<dbReference type="EMBL" id="NHTK01005761">
    <property type="protein sequence ID" value="PPQ74326.1"/>
    <property type="molecule type" value="Genomic_DNA"/>
</dbReference>
<dbReference type="InterPro" id="IPR050228">
    <property type="entry name" value="Carboxylesterase_BioH"/>
</dbReference>
<name>A0A409W743_9AGAR</name>
<proteinExistence type="predicted"/>
<evidence type="ECO:0000256" key="1">
    <source>
        <dbReference type="SAM" id="SignalP"/>
    </source>
</evidence>
<dbReference type="AlphaFoldDB" id="A0A409W743"/>
<dbReference type="Gene3D" id="3.40.50.1820">
    <property type="entry name" value="alpha/beta hydrolase"/>
    <property type="match status" value="1"/>
</dbReference>